<evidence type="ECO:0000313" key="5">
    <source>
        <dbReference type="EMBL" id="MCC2226610.1"/>
    </source>
</evidence>
<dbReference type="GO" id="GO:0008654">
    <property type="term" value="P:phospholipid biosynthetic process"/>
    <property type="evidence" value="ECO:0007669"/>
    <property type="project" value="InterPro"/>
</dbReference>
<evidence type="ECO:0000313" key="6">
    <source>
        <dbReference type="Proteomes" id="UP001198612"/>
    </source>
</evidence>
<keyword evidence="1" id="KW-0210">Decarboxylase</keyword>
<name>A0AAW4W683_9FIRM</name>
<keyword evidence="6" id="KW-1185">Reference proteome</keyword>
<dbReference type="AlphaFoldDB" id="A0AAW4W683"/>
<sequence length="288" mass="33015">MIRTADRMGHITEEDSFQNNLLEKIYGSVAGRMLIRPLVTPVVSIAMGKLLDSRLSAAAVKPFIRFNHLDMSDYEKRKYISYNDFFKRKIREGARHIDMEPGHFISPCDCRVSVYPVDEKARLHIKQTEYTIEELLRNPSLGKRYQGGYVWVLRLCVQDYHRYIYPDNAAESGRIRIPGILHTVNPVANDAYPIYKENSREYSLLKTENFRTVLMMEVGALLVGRIENRPGKAFVKRGDEKGNFAFGGSTIVLITEKNAVKPDEDILNNSREGIETRVFMGEKIGESF</sequence>
<keyword evidence="4" id="KW-0670">Pyruvate</keyword>
<dbReference type="EMBL" id="JAJEQQ010000002">
    <property type="protein sequence ID" value="MCC2226610.1"/>
    <property type="molecule type" value="Genomic_DNA"/>
</dbReference>
<organism evidence="5 6">
    <name type="scientific">Blautia fusiformis</name>
    <dbReference type="NCBI Taxonomy" id="2881264"/>
    <lineage>
        <taxon>Bacteria</taxon>
        <taxon>Bacillati</taxon>
        <taxon>Bacillota</taxon>
        <taxon>Clostridia</taxon>
        <taxon>Lachnospirales</taxon>
        <taxon>Lachnospiraceae</taxon>
        <taxon>Blautia</taxon>
    </lineage>
</organism>
<evidence type="ECO:0000256" key="2">
    <source>
        <dbReference type="ARBA" id="ARBA00023145"/>
    </source>
</evidence>
<dbReference type="InterPro" id="IPR003817">
    <property type="entry name" value="PS_Dcarbxylase"/>
</dbReference>
<accession>A0AAW4W683</accession>
<dbReference type="Proteomes" id="UP001198612">
    <property type="component" value="Unassembled WGS sequence"/>
</dbReference>
<dbReference type="PANTHER" id="PTHR10067">
    <property type="entry name" value="PHOSPHATIDYLSERINE DECARBOXYLASE"/>
    <property type="match status" value="1"/>
</dbReference>
<protein>
    <submittedName>
        <fullName evidence="5">Phosphatidylserine decarboxylase</fullName>
    </submittedName>
</protein>
<dbReference type="PANTHER" id="PTHR10067:SF17">
    <property type="entry name" value="PHOSPHATIDYLSERINE DECARBOXYLASE PROENZYME 2"/>
    <property type="match status" value="1"/>
</dbReference>
<comment type="caution">
    <text evidence="5">The sequence shown here is derived from an EMBL/GenBank/DDBJ whole genome shotgun (WGS) entry which is preliminary data.</text>
</comment>
<reference evidence="5 6" key="1">
    <citation type="submission" date="2021-10" db="EMBL/GenBank/DDBJ databases">
        <title>Anaerobic single-cell dispensing facilitates the cultivation of human gut bacteria.</title>
        <authorList>
            <person name="Afrizal A."/>
        </authorList>
    </citation>
    <scope>NUCLEOTIDE SEQUENCE [LARGE SCALE GENOMIC DNA]</scope>
    <source>
        <strain evidence="5 6">CLA-AA-H217</strain>
    </source>
</reference>
<keyword evidence="2" id="KW-0865">Zymogen</keyword>
<evidence type="ECO:0000256" key="3">
    <source>
        <dbReference type="ARBA" id="ARBA00023239"/>
    </source>
</evidence>
<proteinExistence type="predicted"/>
<evidence type="ECO:0000256" key="4">
    <source>
        <dbReference type="ARBA" id="ARBA00023317"/>
    </source>
</evidence>
<gene>
    <name evidence="5" type="ORF">LKD40_02105</name>
</gene>
<dbReference type="RefSeq" id="WP_193599907.1">
    <property type="nucleotide sequence ID" value="NZ_JAJEPT010000001.1"/>
</dbReference>
<keyword evidence="3" id="KW-0456">Lyase</keyword>
<evidence type="ECO:0000256" key="1">
    <source>
        <dbReference type="ARBA" id="ARBA00022793"/>
    </source>
</evidence>
<dbReference type="GO" id="GO:0004609">
    <property type="term" value="F:phosphatidylserine decarboxylase activity"/>
    <property type="evidence" value="ECO:0007669"/>
    <property type="project" value="InterPro"/>
</dbReference>
<dbReference type="Pfam" id="PF02666">
    <property type="entry name" value="PS_Dcarbxylase"/>
    <property type="match status" value="1"/>
</dbReference>